<keyword evidence="2" id="KW-1185">Reference proteome</keyword>
<organism evidence="1 2">
    <name type="scientific">Pocillopora damicornis</name>
    <name type="common">Cauliflower coral</name>
    <name type="synonym">Millepora damicornis</name>
    <dbReference type="NCBI Taxonomy" id="46731"/>
    <lineage>
        <taxon>Eukaryota</taxon>
        <taxon>Metazoa</taxon>
        <taxon>Cnidaria</taxon>
        <taxon>Anthozoa</taxon>
        <taxon>Hexacorallia</taxon>
        <taxon>Scleractinia</taxon>
        <taxon>Astrocoeniina</taxon>
        <taxon>Pocilloporidae</taxon>
        <taxon>Pocillopora</taxon>
    </lineage>
</organism>
<dbReference type="EMBL" id="RCHS01000482">
    <property type="protein sequence ID" value="RMX58585.1"/>
    <property type="molecule type" value="Genomic_DNA"/>
</dbReference>
<reference evidence="1 2" key="1">
    <citation type="journal article" date="2018" name="Sci. Rep.">
        <title>Comparative analysis of the Pocillopora damicornis genome highlights role of immune system in coral evolution.</title>
        <authorList>
            <person name="Cunning R."/>
            <person name="Bay R.A."/>
            <person name="Gillette P."/>
            <person name="Baker A.C."/>
            <person name="Traylor-Knowles N."/>
        </authorList>
    </citation>
    <scope>NUCLEOTIDE SEQUENCE [LARGE SCALE GENOMIC DNA]</scope>
    <source>
        <strain evidence="1">RSMAS</strain>
        <tissue evidence="1">Whole animal</tissue>
    </source>
</reference>
<gene>
    <name evidence="1" type="ORF">pdam_00006414</name>
</gene>
<sequence length="187" mass="18828">MAEVDLPVVDPADGPVAPVEAADEMVGVAVAVAPVIEVPLVGFAEVPALRVVPPDDPGVEALLVEAPLVGFAVVPALRVVPPDDPVLEVLLVEAPLVDFAVVPALRVVPPVAPAVLPVGFAVVPFEPVPVSGVEEPLVDLAVLPVLRVVPPDAPVVKVLLVGLAVVDAPLAVAPVLDAIVVPAAIDC</sequence>
<name>A0A3M6UY38_POCDA</name>
<comment type="caution">
    <text evidence="1">The sequence shown here is derived from an EMBL/GenBank/DDBJ whole genome shotgun (WGS) entry which is preliminary data.</text>
</comment>
<accession>A0A3M6UY38</accession>
<proteinExistence type="predicted"/>
<dbReference type="Proteomes" id="UP000275408">
    <property type="component" value="Unassembled WGS sequence"/>
</dbReference>
<evidence type="ECO:0000313" key="1">
    <source>
        <dbReference type="EMBL" id="RMX58585.1"/>
    </source>
</evidence>
<dbReference type="AlphaFoldDB" id="A0A3M6UY38"/>
<evidence type="ECO:0000313" key="2">
    <source>
        <dbReference type="Proteomes" id="UP000275408"/>
    </source>
</evidence>
<protein>
    <submittedName>
        <fullName evidence="1">Uncharacterized protein</fullName>
    </submittedName>
</protein>